<evidence type="ECO:0000313" key="2">
    <source>
        <dbReference type="EMBL" id="MPN41645.1"/>
    </source>
</evidence>
<proteinExistence type="predicted"/>
<evidence type="ECO:0000256" key="1">
    <source>
        <dbReference type="SAM" id="MobiDB-lite"/>
    </source>
</evidence>
<accession>A0A645HRH0</accession>
<protein>
    <submittedName>
        <fullName evidence="2">Uncharacterized protein</fullName>
    </submittedName>
</protein>
<organism evidence="2">
    <name type="scientific">bioreactor metagenome</name>
    <dbReference type="NCBI Taxonomy" id="1076179"/>
    <lineage>
        <taxon>unclassified sequences</taxon>
        <taxon>metagenomes</taxon>
        <taxon>ecological metagenomes</taxon>
    </lineage>
</organism>
<feature type="compositionally biased region" description="Basic and acidic residues" evidence="1">
    <location>
        <begin position="52"/>
        <end position="97"/>
    </location>
</feature>
<sequence>MVGAPVHQELHGAAQRAAGGEHRVEHVALASGQVLGQALGVGERLQRGLVPHHADETDLGRRHQPHHALEHAEAGPEDRHDQRTRPAELDPRGGRDRGLHRHRLDPHLAGGLVGEQSDQLLDQLTEGGAGGVLIPQQADLVGDQGMLDDV</sequence>
<comment type="caution">
    <text evidence="2">The sequence shown here is derived from an EMBL/GenBank/DDBJ whole genome shotgun (WGS) entry which is preliminary data.</text>
</comment>
<gene>
    <name evidence="2" type="ORF">SDC9_189199</name>
</gene>
<dbReference type="AlphaFoldDB" id="A0A645HRH0"/>
<name>A0A645HRH0_9ZZZZ</name>
<feature type="region of interest" description="Disordered" evidence="1">
    <location>
        <begin position="49"/>
        <end position="102"/>
    </location>
</feature>
<reference evidence="2" key="1">
    <citation type="submission" date="2019-08" db="EMBL/GenBank/DDBJ databases">
        <authorList>
            <person name="Kucharzyk K."/>
            <person name="Murdoch R.W."/>
            <person name="Higgins S."/>
            <person name="Loffler F."/>
        </authorList>
    </citation>
    <scope>NUCLEOTIDE SEQUENCE</scope>
</reference>
<dbReference type="EMBL" id="VSSQ01098830">
    <property type="protein sequence ID" value="MPN41645.1"/>
    <property type="molecule type" value="Genomic_DNA"/>
</dbReference>